<reference evidence="3 4" key="1">
    <citation type="journal article" date="2019" name="Int. J. Syst. Evol. Microbiol.">
        <title>The Global Catalogue of Microorganisms (GCM) 10K type strain sequencing project: providing services to taxonomists for standard genome sequencing and annotation.</title>
        <authorList>
            <consortium name="The Broad Institute Genomics Platform"/>
            <consortium name="The Broad Institute Genome Sequencing Center for Infectious Disease"/>
            <person name="Wu L."/>
            <person name="Ma J."/>
        </authorList>
    </citation>
    <scope>NUCLEOTIDE SEQUENCE [LARGE SCALE GENOMIC DNA]</scope>
    <source>
        <strain evidence="3 4">CGMCC 1.12563</strain>
    </source>
</reference>
<organism evidence="3 4">
    <name type="scientific">Halomarina rubra</name>
    <dbReference type="NCBI Taxonomy" id="2071873"/>
    <lineage>
        <taxon>Archaea</taxon>
        <taxon>Methanobacteriati</taxon>
        <taxon>Methanobacteriota</taxon>
        <taxon>Stenosarchaea group</taxon>
        <taxon>Halobacteria</taxon>
        <taxon>Halobacteriales</taxon>
        <taxon>Natronomonadaceae</taxon>
        <taxon>Halomarina</taxon>
    </lineage>
</organism>
<evidence type="ECO:0000313" key="3">
    <source>
        <dbReference type="EMBL" id="MFD1514755.1"/>
    </source>
</evidence>
<comment type="caution">
    <text evidence="3">The sequence shown here is derived from an EMBL/GenBank/DDBJ whole genome shotgun (WGS) entry which is preliminary data.</text>
</comment>
<name>A0ABD6AXX9_9EURY</name>
<keyword evidence="4" id="KW-1185">Reference proteome</keyword>
<dbReference type="EMBL" id="JBHUDC010000008">
    <property type="protein sequence ID" value="MFD1514755.1"/>
    <property type="molecule type" value="Genomic_DNA"/>
</dbReference>
<protein>
    <recommendedName>
        <fullName evidence="2">Ig-like domain-containing protein</fullName>
    </recommendedName>
</protein>
<proteinExistence type="predicted"/>
<evidence type="ECO:0000259" key="2">
    <source>
        <dbReference type="Pfam" id="PF25942"/>
    </source>
</evidence>
<gene>
    <name evidence="3" type="ORF">ACFSBT_15850</name>
</gene>
<feature type="domain" description="Ig-like" evidence="2">
    <location>
        <begin position="196"/>
        <end position="273"/>
    </location>
</feature>
<evidence type="ECO:0000256" key="1">
    <source>
        <dbReference type="SAM" id="MobiDB-lite"/>
    </source>
</evidence>
<accession>A0ABD6AXX9</accession>
<feature type="region of interest" description="Disordered" evidence="1">
    <location>
        <begin position="21"/>
        <end position="58"/>
    </location>
</feature>
<dbReference type="InterPro" id="IPR058929">
    <property type="entry name" value="Ig_halo"/>
</dbReference>
<sequence>MNRRALLAAVGTSLLAGCSGRDERSTLDFTPATEPPPPENVTTITETKPVPTPADVTSREAARSFVETHEQRYVYNELVGGGMVDRQRAATSVDVEPAEVAVVAAVDGGYYLLSTCRGTAEYYSPGSSSRGGGRTAGSVAHYVDASTHRRIPFNFFSCESFATPATPGEAESLPARLQVYDFDTPPDYDRPDQGGHRVDVTVGAADGNAVLDTEVRTSLPLTVLPGVTETPGTYQLSASLPDADSVTYEWSPSPDDPSWWATAVVVTNDGGLEALQLHPNEAVGLPRQSSCERRR</sequence>
<evidence type="ECO:0000313" key="4">
    <source>
        <dbReference type="Proteomes" id="UP001597187"/>
    </source>
</evidence>
<dbReference type="PROSITE" id="PS51257">
    <property type="entry name" value="PROKAR_LIPOPROTEIN"/>
    <property type="match status" value="1"/>
</dbReference>
<dbReference type="Pfam" id="PF25942">
    <property type="entry name" value="Ig_halo"/>
    <property type="match status" value="1"/>
</dbReference>
<dbReference type="AlphaFoldDB" id="A0ABD6AXX9"/>
<dbReference type="RefSeq" id="WP_250874693.1">
    <property type="nucleotide sequence ID" value="NZ_JALXFV010000008.1"/>
</dbReference>
<dbReference type="Proteomes" id="UP001597187">
    <property type="component" value="Unassembled WGS sequence"/>
</dbReference>